<dbReference type="GO" id="GO:0009686">
    <property type="term" value="P:gibberellin biosynthetic process"/>
    <property type="evidence" value="ECO:0007669"/>
    <property type="project" value="UniProtKB-ARBA"/>
</dbReference>
<keyword evidence="4 13" id="KW-0223">Dioxygenase</keyword>
<dbReference type="InterPro" id="IPR044861">
    <property type="entry name" value="IPNS-like_FE2OG_OXY"/>
</dbReference>
<evidence type="ECO:0000256" key="4">
    <source>
        <dbReference type="ARBA" id="ARBA00022964"/>
    </source>
</evidence>
<evidence type="ECO:0000256" key="11">
    <source>
        <dbReference type="SAM" id="MobiDB-lite"/>
    </source>
</evidence>
<dbReference type="InterPro" id="IPR019496">
    <property type="entry name" value="NUFIP1_cons_dom"/>
</dbReference>
<evidence type="ECO:0000256" key="5">
    <source>
        <dbReference type="ARBA" id="ARBA00023002"/>
    </source>
</evidence>
<evidence type="ECO:0000313" key="13">
    <source>
        <dbReference type="EMBL" id="KAB2627231.1"/>
    </source>
</evidence>
<dbReference type="FunFam" id="2.60.120.330:FF:000013">
    <property type="entry name" value="Gibberellin 3-beta-dioxygenase 1"/>
    <property type="match status" value="1"/>
</dbReference>
<comment type="pathway">
    <text evidence="7">Plant hormone biosynthesis; gibberellin biosynthesis.</text>
</comment>
<feature type="compositionally biased region" description="Low complexity" evidence="11">
    <location>
        <begin position="18"/>
        <end position="33"/>
    </location>
</feature>
<dbReference type="EMBL" id="SMOL01000157">
    <property type="protein sequence ID" value="KAB2627231.1"/>
    <property type="molecule type" value="Genomic_DNA"/>
</dbReference>
<evidence type="ECO:0000259" key="12">
    <source>
        <dbReference type="PROSITE" id="PS51471"/>
    </source>
</evidence>
<dbReference type="InterPro" id="IPR005123">
    <property type="entry name" value="Oxoglu/Fe-dep_dioxygenase_dom"/>
</dbReference>
<evidence type="ECO:0000256" key="2">
    <source>
        <dbReference type="ARBA" id="ARBA00004972"/>
    </source>
</evidence>
<dbReference type="InterPro" id="IPR050231">
    <property type="entry name" value="Iron_ascorbate_oxido_reductase"/>
</dbReference>
<comment type="pathway">
    <text evidence="2">Hormone biosynthesis.</text>
</comment>
<evidence type="ECO:0000256" key="1">
    <source>
        <dbReference type="ARBA" id="ARBA00001961"/>
    </source>
</evidence>
<dbReference type="GO" id="GO:0016707">
    <property type="term" value="F:gibberellin 3-beta-dioxygenase activity"/>
    <property type="evidence" value="ECO:0007669"/>
    <property type="project" value="UniProtKB-EC"/>
</dbReference>
<gene>
    <name evidence="13" type="ORF">D8674_020849</name>
</gene>
<organism evidence="13 14">
    <name type="scientific">Pyrus ussuriensis x Pyrus communis</name>
    <dbReference type="NCBI Taxonomy" id="2448454"/>
    <lineage>
        <taxon>Eukaryota</taxon>
        <taxon>Viridiplantae</taxon>
        <taxon>Streptophyta</taxon>
        <taxon>Embryophyta</taxon>
        <taxon>Tracheophyta</taxon>
        <taxon>Spermatophyta</taxon>
        <taxon>Magnoliopsida</taxon>
        <taxon>eudicotyledons</taxon>
        <taxon>Gunneridae</taxon>
        <taxon>Pentapetalae</taxon>
        <taxon>rosids</taxon>
        <taxon>fabids</taxon>
        <taxon>Rosales</taxon>
        <taxon>Rosaceae</taxon>
        <taxon>Amygdaloideae</taxon>
        <taxon>Maleae</taxon>
        <taxon>Pyrus</taxon>
    </lineage>
</organism>
<dbReference type="EC" id="1.14.11.15" evidence="9"/>
<accession>A0A5N5HM02</accession>
<feature type="domain" description="Fe2OG dioxygenase" evidence="12">
    <location>
        <begin position="345"/>
        <end position="446"/>
    </location>
</feature>
<evidence type="ECO:0000256" key="8">
    <source>
        <dbReference type="ARBA" id="ARBA00061560"/>
    </source>
</evidence>
<reference evidence="14" key="2">
    <citation type="submission" date="2019-10" db="EMBL/GenBank/DDBJ databases">
        <title>A de novo genome assembly of a pear dwarfing rootstock.</title>
        <authorList>
            <person name="Wang F."/>
            <person name="Wang J."/>
            <person name="Li S."/>
            <person name="Zhang Y."/>
            <person name="Fang M."/>
            <person name="Ma L."/>
            <person name="Zhao Y."/>
            <person name="Jiang S."/>
        </authorList>
    </citation>
    <scope>NUCLEOTIDE SEQUENCE [LARGE SCALE GENOMIC DNA]</scope>
</reference>
<proteinExistence type="inferred from homology"/>
<dbReference type="SUPFAM" id="SSF51197">
    <property type="entry name" value="Clavaminate synthase-like"/>
    <property type="match status" value="1"/>
</dbReference>
<sequence>MSQNVPLFANNQANLHSNQAGQQANQNQQNLGLPPVQGTQGNNSNSNGGYNSNSNWKHSPSRNFAKNQTNHQGGFQNPQSHHMKNAKGKFTFRNGHKGKGLRNESEGKFALANSSNQGKQGKRSLSLSYTEQEIERWREERRKHYPSKSNIEKKISEKMINSEVIEREANIRRELPDSYAWTTLNEHPSLESDSVPVVDLNDPNSLQLLGHACKTWGVFQLTNHGIPQSLVHAMESAARSLFSLPAQQKLKVARSPGQISGYGFHLIAAFWDKQQWSECFTIVGSPLEHYAQLWPQDYTKFCCITEEFEREIKRLASRLVWLMLASLGISKDDVEWDGPKGDDQNASAVFQFNSYPSCPDPDRTLGLVPHTDSSLVSIVHQSNIDGLQVFREGTGWFTIQPVPGALVINVGDLMSILSNGLYSSVLHRVLVKRAQHRISLVYHYGPPAAVKIAPLAKLVGPSHPPLYPPVTNWNEYISTKAKLKGKALPSLRLYDPLMK</sequence>
<keyword evidence="6 10" id="KW-0408">Iron</keyword>
<dbReference type="Pfam" id="PF14226">
    <property type="entry name" value="DIOX_N"/>
    <property type="match status" value="1"/>
</dbReference>
<dbReference type="Proteomes" id="UP000327157">
    <property type="component" value="Chromosome 2"/>
</dbReference>
<reference evidence="13 14" key="1">
    <citation type="submission" date="2019-09" db="EMBL/GenBank/DDBJ databases">
        <authorList>
            <person name="Ou C."/>
        </authorList>
    </citation>
    <scope>NUCLEOTIDE SEQUENCE [LARGE SCALE GENOMIC DNA]</scope>
    <source>
        <strain evidence="13">S2</strain>
        <tissue evidence="13">Leaf</tissue>
    </source>
</reference>
<dbReference type="AlphaFoldDB" id="A0A5N5HM02"/>
<evidence type="ECO:0000256" key="3">
    <source>
        <dbReference type="ARBA" id="ARBA00022723"/>
    </source>
</evidence>
<dbReference type="Pfam" id="PF10453">
    <property type="entry name" value="NUFIP1"/>
    <property type="match status" value="1"/>
</dbReference>
<keyword evidence="5 10" id="KW-0560">Oxidoreductase</keyword>
<dbReference type="GO" id="GO:0046872">
    <property type="term" value="F:metal ion binding"/>
    <property type="evidence" value="ECO:0007669"/>
    <property type="project" value="UniProtKB-KW"/>
</dbReference>
<comment type="cofactor">
    <cofactor evidence="1">
        <name>L-ascorbate</name>
        <dbReference type="ChEBI" id="CHEBI:38290"/>
    </cofactor>
</comment>
<evidence type="ECO:0000256" key="7">
    <source>
        <dbReference type="ARBA" id="ARBA00037909"/>
    </source>
</evidence>
<dbReference type="InterPro" id="IPR026992">
    <property type="entry name" value="DIOX_N"/>
</dbReference>
<keyword evidence="3 10" id="KW-0479">Metal-binding</keyword>
<dbReference type="PROSITE" id="PS51471">
    <property type="entry name" value="FE2OG_OXY"/>
    <property type="match status" value="1"/>
</dbReference>
<feature type="compositionally biased region" description="Polar residues" evidence="11">
    <location>
        <begin position="56"/>
        <end position="80"/>
    </location>
</feature>
<evidence type="ECO:0000256" key="10">
    <source>
        <dbReference type="RuleBase" id="RU003682"/>
    </source>
</evidence>
<dbReference type="InterPro" id="IPR027443">
    <property type="entry name" value="IPNS-like_sf"/>
</dbReference>
<reference evidence="13 14" key="3">
    <citation type="submission" date="2019-11" db="EMBL/GenBank/DDBJ databases">
        <title>A de novo genome assembly of a pear dwarfing rootstock.</title>
        <authorList>
            <person name="Wang F."/>
            <person name="Wang J."/>
            <person name="Li S."/>
            <person name="Zhang Y."/>
            <person name="Fang M."/>
            <person name="Ma L."/>
            <person name="Zhao Y."/>
            <person name="Jiang S."/>
        </authorList>
    </citation>
    <scope>NUCLEOTIDE SEQUENCE [LARGE SCALE GENOMIC DNA]</scope>
    <source>
        <strain evidence="13">S2</strain>
        <tissue evidence="13">Leaf</tissue>
    </source>
</reference>
<dbReference type="OrthoDB" id="288590at2759"/>
<comment type="similarity">
    <text evidence="8">Belongs to the iron/ascorbate-dependent oxidoreductase family. GA3OX subfamily.</text>
</comment>
<name>A0A5N5HM02_9ROSA</name>
<feature type="compositionally biased region" description="Low complexity" evidence="11">
    <location>
        <begin position="41"/>
        <end position="55"/>
    </location>
</feature>
<dbReference type="Pfam" id="PF03171">
    <property type="entry name" value="2OG-FeII_Oxy"/>
    <property type="match status" value="1"/>
</dbReference>
<protein>
    <recommendedName>
        <fullName evidence="9">gibberellin 3beta-dioxygenase</fullName>
        <ecNumber evidence="9">1.14.11.15</ecNumber>
    </recommendedName>
</protein>
<feature type="region of interest" description="Disordered" evidence="11">
    <location>
        <begin position="18"/>
        <end position="83"/>
    </location>
</feature>
<comment type="caution">
    <text evidence="13">The sequence shown here is derived from an EMBL/GenBank/DDBJ whole genome shotgun (WGS) entry which is preliminary data.</text>
</comment>
<dbReference type="PANTHER" id="PTHR47990">
    <property type="entry name" value="2-OXOGLUTARATE (2OG) AND FE(II)-DEPENDENT OXYGENASE SUPERFAMILY PROTEIN-RELATED"/>
    <property type="match status" value="1"/>
</dbReference>
<dbReference type="Gene3D" id="2.60.120.330">
    <property type="entry name" value="B-lactam Antibiotic, Isopenicillin N Synthase, Chain"/>
    <property type="match status" value="1"/>
</dbReference>
<keyword evidence="14" id="KW-1185">Reference proteome</keyword>
<evidence type="ECO:0000256" key="6">
    <source>
        <dbReference type="ARBA" id="ARBA00023004"/>
    </source>
</evidence>
<evidence type="ECO:0000256" key="9">
    <source>
        <dbReference type="ARBA" id="ARBA00066695"/>
    </source>
</evidence>
<evidence type="ECO:0000313" key="14">
    <source>
        <dbReference type="Proteomes" id="UP000327157"/>
    </source>
</evidence>